<comment type="caution">
    <text evidence="3">The sequence shown here is derived from an EMBL/GenBank/DDBJ whole genome shotgun (WGS) entry which is preliminary data.</text>
</comment>
<gene>
    <name evidence="3" type="ORF">CW362_16215</name>
</gene>
<feature type="region of interest" description="Disordered" evidence="1">
    <location>
        <begin position="69"/>
        <end position="100"/>
    </location>
</feature>
<keyword evidence="2" id="KW-1133">Transmembrane helix</keyword>
<evidence type="ECO:0000313" key="4">
    <source>
        <dbReference type="Proteomes" id="UP000236178"/>
    </source>
</evidence>
<keyword evidence="2" id="KW-0472">Membrane</keyword>
<accession>A0A2I0SPX7</accession>
<feature type="transmembrane region" description="Helical" evidence="2">
    <location>
        <begin position="100"/>
        <end position="123"/>
    </location>
</feature>
<dbReference type="EMBL" id="PJOS01000027">
    <property type="protein sequence ID" value="PKT71964.1"/>
    <property type="molecule type" value="Genomic_DNA"/>
</dbReference>
<keyword evidence="4" id="KW-1185">Reference proteome</keyword>
<feature type="region of interest" description="Disordered" evidence="1">
    <location>
        <begin position="1"/>
        <end position="45"/>
    </location>
</feature>
<dbReference type="AlphaFoldDB" id="A0A2I0SPX7"/>
<feature type="compositionally biased region" description="Pro residues" evidence="1">
    <location>
        <begin position="27"/>
        <end position="37"/>
    </location>
</feature>
<evidence type="ECO:0000313" key="3">
    <source>
        <dbReference type="EMBL" id="PKT71964.1"/>
    </source>
</evidence>
<feature type="compositionally biased region" description="Pro residues" evidence="1">
    <location>
        <begin position="150"/>
        <end position="163"/>
    </location>
</feature>
<feature type="compositionally biased region" description="Low complexity" evidence="1">
    <location>
        <begin position="139"/>
        <end position="149"/>
    </location>
</feature>
<keyword evidence="2" id="KW-0812">Transmembrane</keyword>
<proteinExistence type="predicted"/>
<feature type="region of interest" description="Disordered" evidence="1">
    <location>
        <begin position="125"/>
        <end position="177"/>
    </location>
</feature>
<feature type="compositionally biased region" description="Basic and acidic residues" evidence="1">
    <location>
        <begin position="234"/>
        <end position="250"/>
    </location>
</feature>
<sequence length="273" mass="27936">MEPDVEPHREPDARPGTGERHAGDGAPPGPRVAPPSEPGDGRPPLEELLAAAMRGRADDPEARTRAVAAFRAARDGGAHTTRTRRRDDWRPKERGRPGRSLRAALAVLLAGLTLGGVAVAAIGPVSRDDTGHRDRVAVRPSGGVPDRSPGSPPPTGPGSPAPAAPAVRPPGDRDTEAHCRAYASVRDRGGALDSRAWQRLVTAAGGEDEVEAFCARRLAASTATKGAKGAKGVKRSENARGAEKAGKTGKADGASAPGGPATTPKPARSGNGR</sequence>
<dbReference type="Proteomes" id="UP000236178">
    <property type="component" value="Unassembled WGS sequence"/>
</dbReference>
<feature type="compositionally biased region" description="Basic and acidic residues" evidence="1">
    <location>
        <begin position="126"/>
        <end position="137"/>
    </location>
</feature>
<dbReference type="OrthoDB" id="4338180at2"/>
<feature type="region of interest" description="Disordered" evidence="1">
    <location>
        <begin position="220"/>
        <end position="273"/>
    </location>
</feature>
<evidence type="ECO:0000256" key="1">
    <source>
        <dbReference type="SAM" id="MobiDB-lite"/>
    </source>
</evidence>
<feature type="compositionally biased region" description="Basic and acidic residues" evidence="1">
    <location>
        <begin position="85"/>
        <end position="96"/>
    </location>
</feature>
<evidence type="ECO:0000256" key="2">
    <source>
        <dbReference type="SAM" id="Phobius"/>
    </source>
</evidence>
<feature type="compositionally biased region" description="Basic and acidic residues" evidence="1">
    <location>
        <begin position="1"/>
        <end position="23"/>
    </location>
</feature>
<feature type="compositionally biased region" description="Low complexity" evidence="1">
    <location>
        <begin position="251"/>
        <end position="267"/>
    </location>
</feature>
<protein>
    <submittedName>
        <fullName evidence="3">Uncharacterized protein</fullName>
    </submittedName>
</protein>
<name>A0A2I0SPX7_9ACTN</name>
<reference evidence="3 4" key="1">
    <citation type="submission" date="2017-12" db="EMBL/GenBank/DDBJ databases">
        <title>Streptomyces populusis sp. nov., a novel endophytic actinobacterium isolated from stems of Populus adenopoda Maxim.</title>
        <authorList>
            <person name="Wang Z."/>
        </authorList>
    </citation>
    <scope>NUCLEOTIDE SEQUENCE [LARGE SCALE GENOMIC DNA]</scope>
    <source>
        <strain evidence="3 4">A249</strain>
    </source>
</reference>
<organism evidence="3 4">
    <name type="scientific">Streptomyces populi</name>
    <dbReference type="NCBI Taxonomy" id="2058924"/>
    <lineage>
        <taxon>Bacteria</taxon>
        <taxon>Bacillati</taxon>
        <taxon>Actinomycetota</taxon>
        <taxon>Actinomycetes</taxon>
        <taxon>Kitasatosporales</taxon>
        <taxon>Streptomycetaceae</taxon>
        <taxon>Streptomyces</taxon>
    </lineage>
</organism>